<evidence type="ECO:0000259" key="2">
    <source>
        <dbReference type="SMART" id="SM00331"/>
    </source>
</evidence>
<name>A0ABN1A195_9BACI</name>
<dbReference type="EMBL" id="BAAACZ010000017">
    <property type="protein sequence ID" value="GAA0465113.1"/>
    <property type="molecule type" value="Genomic_DNA"/>
</dbReference>
<dbReference type="InterPro" id="IPR036457">
    <property type="entry name" value="PPM-type-like_dom_sf"/>
</dbReference>
<feature type="domain" description="PPM-type phosphatase" evidence="2">
    <location>
        <begin position="45"/>
        <end position="262"/>
    </location>
</feature>
<dbReference type="SMART" id="SM00331">
    <property type="entry name" value="PP2C_SIG"/>
    <property type="match status" value="1"/>
</dbReference>
<dbReference type="PANTHER" id="PTHR43156:SF2">
    <property type="entry name" value="STAGE II SPORULATION PROTEIN E"/>
    <property type="match status" value="1"/>
</dbReference>
<organism evidence="3 4">
    <name type="scientific">Alkalibacillus silvisoli</name>
    <dbReference type="NCBI Taxonomy" id="392823"/>
    <lineage>
        <taxon>Bacteria</taxon>
        <taxon>Bacillati</taxon>
        <taxon>Bacillota</taxon>
        <taxon>Bacilli</taxon>
        <taxon>Bacillales</taxon>
        <taxon>Bacillaceae</taxon>
        <taxon>Alkalibacillus</taxon>
    </lineage>
</organism>
<keyword evidence="1" id="KW-0378">Hydrolase</keyword>
<evidence type="ECO:0000256" key="1">
    <source>
        <dbReference type="ARBA" id="ARBA00022801"/>
    </source>
</evidence>
<dbReference type="Pfam" id="PF07228">
    <property type="entry name" value="SpoIIE"/>
    <property type="match status" value="1"/>
</dbReference>
<comment type="caution">
    <text evidence="3">The sequence shown here is derived from an EMBL/GenBank/DDBJ whole genome shotgun (WGS) entry which is preliminary data.</text>
</comment>
<sequence>MSGDNKQSNYSIIIEEGKEDQTLQREIRLARNIQMKLLNGSDPEIDHTSLAGTSLPARLIGGDYYDFYKLSDNKIRVVIGDVMGKGIPAAMLMILTRGAFRSASENTQGPAETLTAMNNAIYRDLKQLKSFVTLFCCDWDVEHNTITYANAGHVLPMHIKEKGVESLETVSGIMLGGLPNQAYEEKSISIDHGETVFFYTDGIVEAQNGKGEFYQTERLRNLLQELYGNEVSEIEEAVSDSLFQFTQGEAQKDDITMVILQNDDPNSAIQGYNSPINT</sequence>
<protein>
    <recommendedName>
        <fullName evidence="2">PPM-type phosphatase domain-containing protein</fullName>
    </recommendedName>
</protein>
<dbReference type="InterPro" id="IPR001932">
    <property type="entry name" value="PPM-type_phosphatase-like_dom"/>
</dbReference>
<keyword evidence="4" id="KW-1185">Reference proteome</keyword>
<accession>A0ABN1A195</accession>
<dbReference type="PANTHER" id="PTHR43156">
    <property type="entry name" value="STAGE II SPORULATION PROTEIN E-RELATED"/>
    <property type="match status" value="1"/>
</dbReference>
<dbReference type="Gene3D" id="3.60.40.10">
    <property type="entry name" value="PPM-type phosphatase domain"/>
    <property type="match status" value="1"/>
</dbReference>
<dbReference type="SUPFAM" id="SSF81606">
    <property type="entry name" value="PP2C-like"/>
    <property type="match status" value="1"/>
</dbReference>
<evidence type="ECO:0000313" key="3">
    <source>
        <dbReference type="EMBL" id="GAA0465113.1"/>
    </source>
</evidence>
<proteinExistence type="predicted"/>
<evidence type="ECO:0000313" key="4">
    <source>
        <dbReference type="Proteomes" id="UP001500740"/>
    </source>
</evidence>
<gene>
    <name evidence="3" type="ORF">GCM10008935_21150</name>
</gene>
<dbReference type="InterPro" id="IPR052016">
    <property type="entry name" value="Bact_Sigma-Reg"/>
</dbReference>
<reference evidence="3 4" key="1">
    <citation type="journal article" date="2019" name="Int. J. Syst. Evol. Microbiol.">
        <title>The Global Catalogue of Microorganisms (GCM) 10K type strain sequencing project: providing services to taxonomists for standard genome sequencing and annotation.</title>
        <authorList>
            <consortium name="The Broad Institute Genomics Platform"/>
            <consortium name="The Broad Institute Genome Sequencing Center for Infectious Disease"/>
            <person name="Wu L."/>
            <person name="Ma J."/>
        </authorList>
    </citation>
    <scope>NUCLEOTIDE SEQUENCE [LARGE SCALE GENOMIC DNA]</scope>
    <source>
        <strain evidence="3 4">JCM 14193</strain>
    </source>
</reference>
<dbReference type="Proteomes" id="UP001500740">
    <property type="component" value="Unassembled WGS sequence"/>
</dbReference>
<dbReference type="RefSeq" id="WP_343783527.1">
    <property type="nucleotide sequence ID" value="NZ_BAAACZ010000017.1"/>
</dbReference>